<sequence>MNHVLDVLVIGGGQSGLASGYHLKQRGLSFLILEASGEAAGSWPNYYDSLKLFSPAKYSSLPGLSIPSPGDRYPNRDEVVQYLKNYASHFQLPIAFHQRVEQVSKESGVFQVRTTSGETYTARNVICATGSFNKPYIPSIPGQEDFKGTIIHSAVYKTPDAFRDQSVIVVGRGNSAVQIAMELADKAHTTLAVREQVSLVPQRFLGKDIHFWFIITGIDSHWRIGKSLANASSVMDLDGYKQRLKDGNPKQKIMFTSFYEDGVIWPDGSKEKVDSVIFATGFHSNLSFIKDLGGLDAKGDPLQDRGVSTVVLGLYFVGLSGQRSFASATLRGVGSDAKYAVKHIQKNTIVPYAE</sequence>
<evidence type="ECO:0000313" key="2">
    <source>
        <dbReference type="EMBL" id="KZS44862.1"/>
    </source>
</evidence>
<proteinExistence type="predicted"/>
<dbReference type="OrthoDB" id="9778740at2"/>
<dbReference type="PANTHER" id="PTHR43539">
    <property type="entry name" value="FLAVIN-BINDING MONOOXYGENASE-LIKE PROTEIN (AFU_ORTHOLOGUE AFUA_4G09220)"/>
    <property type="match status" value="1"/>
</dbReference>
<gene>
    <name evidence="2" type="ORF">AWU65_02440</name>
</gene>
<dbReference type="InterPro" id="IPR000960">
    <property type="entry name" value="Flavin_mOase"/>
</dbReference>
<dbReference type="PANTHER" id="PTHR43539:SF78">
    <property type="entry name" value="FLAVIN-CONTAINING MONOOXYGENASE"/>
    <property type="match status" value="1"/>
</dbReference>
<dbReference type="GO" id="GO:0050660">
    <property type="term" value="F:flavin adenine dinucleotide binding"/>
    <property type="evidence" value="ECO:0007669"/>
    <property type="project" value="InterPro"/>
</dbReference>
<organism evidence="2 3">
    <name type="scientific">Paenibacillus glucanolyticus</name>
    <dbReference type="NCBI Taxonomy" id="59843"/>
    <lineage>
        <taxon>Bacteria</taxon>
        <taxon>Bacillati</taxon>
        <taxon>Bacillota</taxon>
        <taxon>Bacilli</taxon>
        <taxon>Bacillales</taxon>
        <taxon>Paenibacillaceae</taxon>
        <taxon>Paenibacillus</taxon>
    </lineage>
</organism>
<dbReference type="AlphaFoldDB" id="A0A168EV34"/>
<dbReference type="InterPro" id="IPR036188">
    <property type="entry name" value="FAD/NAD-bd_sf"/>
</dbReference>
<dbReference type="PRINTS" id="PR00368">
    <property type="entry name" value="FADPNR"/>
</dbReference>
<dbReference type="PIRSF" id="PIRSF000332">
    <property type="entry name" value="FMO"/>
    <property type="match status" value="1"/>
</dbReference>
<keyword evidence="2" id="KW-0503">Monooxygenase</keyword>
<dbReference type="PRINTS" id="PR00469">
    <property type="entry name" value="PNDRDTASEII"/>
</dbReference>
<reference evidence="2" key="1">
    <citation type="journal article" date="2016" name="Genome Announc.">
        <title>Draft genomes of two strains of Paenibacillus glucanolyticus with capability to degrade lignocellulose.</title>
        <authorList>
            <person name="Mathews S.L."/>
            <person name="Pawlak J."/>
            <person name="Grunden A.M."/>
        </authorList>
    </citation>
    <scope>NUCLEOTIDE SEQUENCE [LARGE SCALE GENOMIC DNA]</scope>
    <source>
        <strain evidence="2">SLM1</strain>
    </source>
</reference>
<dbReference type="Proteomes" id="UP000076796">
    <property type="component" value="Unassembled WGS sequence"/>
</dbReference>
<dbReference type="GO" id="GO:0004497">
    <property type="term" value="F:monooxygenase activity"/>
    <property type="evidence" value="ECO:0007669"/>
    <property type="project" value="UniProtKB-KW"/>
</dbReference>
<keyword evidence="3" id="KW-1185">Reference proteome</keyword>
<keyword evidence="1" id="KW-0560">Oxidoreductase</keyword>
<protein>
    <submittedName>
        <fullName evidence="2">Monooxygenase</fullName>
    </submittedName>
</protein>
<comment type="caution">
    <text evidence="2">The sequence shown here is derived from an EMBL/GenBank/DDBJ whole genome shotgun (WGS) entry which is preliminary data.</text>
</comment>
<dbReference type="InterPro" id="IPR050982">
    <property type="entry name" value="Auxin_biosynth/cation_transpt"/>
</dbReference>
<dbReference type="GO" id="GO:0050661">
    <property type="term" value="F:NADP binding"/>
    <property type="evidence" value="ECO:0007669"/>
    <property type="project" value="InterPro"/>
</dbReference>
<evidence type="ECO:0000256" key="1">
    <source>
        <dbReference type="ARBA" id="ARBA00023002"/>
    </source>
</evidence>
<name>A0A168EV34_9BACL</name>
<dbReference type="SUPFAM" id="SSF51905">
    <property type="entry name" value="FAD/NAD(P)-binding domain"/>
    <property type="match status" value="2"/>
</dbReference>
<dbReference type="Gene3D" id="3.50.50.60">
    <property type="entry name" value="FAD/NAD(P)-binding domain"/>
    <property type="match status" value="1"/>
</dbReference>
<dbReference type="Pfam" id="PF13738">
    <property type="entry name" value="Pyr_redox_3"/>
    <property type="match status" value="1"/>
</dbReference>
<dbReference type="RefSeq" id="WP_036638496.1">
    <property type="nucleotide sequence ID" value="NZ_CBCSBX010000023.1"/>
</dbReference>
<dbReference type="EMBL" id="LWMH01000001">
    <property type="protein sequence ID" value="KZS44862.1"/>
    <property type="molecule type" value="Genomic_DNA"/>
</dbReference>
<accession>A0A168EV34</accession>
<evidence type="ECO:0000313" key="3">
    <source>
        <dbReference type="Proteomes" id="UP000076796"/>
    </source>
</evidence>